<dbReference type="AlphaFoldDB" id="A0A2P2IPI8"/>
<evidence type="ECO:0000256" key="1">
    <source>
        <dbReference type="SAM" id="Phobius"/>
    </source>
</evidence>
<keyword evidence="1" id="KW-1133">Transmembrane helix</keyword>
<evidence type="ECO:0000313" key="2">
    <source>
        <dbReference type="EMBL" id="MBW83128.1"/>
    </source>
</evidence>
<dbReference type="EMBL" id="GGEC01002645">
    <property type="protein sequence ID" value="MBW83128.1"/>
    <property type="molecule type" value="Transcribed_RNA"/>
</dbReference>
<sequence length="32" mass="3893">MVAPSLWFVSFGFSPNFDAVWLKFFFFFKRLL</sequence>
<organism evidence="2">
    <name type="scientific">Rhizophora mucronata</name>
    <name type="common">Asiatic mangrove</name>
    <dbReference type="NCBI Taxonomy" id="61149"/>
    <lineage>
        <taxon>Eukaryota</taxon>
        <taxon>Viridiplantae</taxon>
        <taxon>Streptophyta</taxon>
        <taxon>Embryophyta</taxon>
        <taxon>Tracheophyta</taxon>
        <taxon>Spermatophyta</taxon>
        <taxon>Magnoliopsida</taxon>
        <taxon>eudicotyledons</taxon>
        <taxon>Gunneridae</taxon>
        <taxon>Pentapetalae</taxon>
        <taxon>rosids</taxon>
        <taxon>fabids</taxon>
        <taxon>Malpighiales</taxon>
        <taxon>Rhizophoraceae</taxon>
        <taxon>Rhizophora</taxon>
    </lineage>
</organism>
<keyword evidence="1" id="KW-0812">Transmembrane</keyword>
<proteinExistence type="predicted"/>
<keyword evidence="1" id="KW-0472">Membrane</keyword>
<accession>A0A2P2IPI8</accession>
<name>A0A2P2IPI8_RHIMU</name>
<protein>
    <submittedName>
        <fullName evidence="2">Uncharacterized protein</fullName>
    </submittedName>
</protein>
<feature type="transmembrane region" description="Helical" evidence="1">
    <location>
        <begin position="6"/>
        <end position="28"/>
    </location>
</feature>
<reference evidence="2" key="1">
    <citation type="submission" date="2018-02" db="EMBL/GenBank/DDBJ databases">
        <title>Rhizophora mucronata_Transcriptome.</title>
        <authorList>
            <person name="Meera S.P."/>
            <person name="Sreeshan A."/>
            <person name="Augustine A."/>
        </authorList>
    </citation>
    <scope>NUCLEOTIDE SEQUENCE</scope>
    <source>
        <tissue evidence="2">Leaf</tissue>
    </source>
</reference>